<keyword evidence="2" id="KW-1185">Reference proteome</keyword>
<feature type="non-terminal residue" evidence="1">
    <location>
        <position position="1"/>
    </location>
</feature>
<protein>
    <submittedName>
        <fullName evidence="1">Uncharacterized protein</fullName>
    </submittedName>
</protein>
<reference evidence="2" key="1">
    <citation type="submission" date="2023-07" db="EMBL/GenBank/DDBJ databases">
        <title>30 novel species of actinomycetes from the DSMZ collection.</title>
        <authorList>
            <person name="Nouioui I."/>
        </authorList>
    </citation>
    <scope>NUCLEOTIDE SEQUENCE [LARGE SCALE GENOMIC DNA]</scope>
    <source>
        <strain evidence="2">DSM 41636</strain>
    </source>
</reference>
<evidence type="ECO:0000313" key="1">
    <source>
        <dbReference type="EMBL" id="MDT0400083.1"/>
    </source>
</evidence>
<sequence length="65" mass="7597">APHKSALAANGLQKSFWQKTHSLFGFWRFCLIHFPSLQQQKRVIPIYHCEIFNFSHPKTLAAIQM</sequence>
<accession>A0ABU2Q831</accession>
<evidence type="ECO:0000313" key="2">
    <source>
        <dbReference type="Proteomes" id="UP001183881"/>
    </source>
</evidence>
<dbReference type="EMBL" id="JAVRFA010000347">
    <property type="protein sequence ID" value="MDT0400083.1"/>
    <property type="molecule type" value="Genomic_DNA"/>
</dbReference>
<gene>
    <name evidence="1" type="ORF">RM705_36085</name>
</gene>
<proteinExistence type="predicted"/>
<name>A0ABU2Q831_9ACTN</name>
<comment type="caution">
    <text evidence="1">The sequence shown here is derived from an EMBL/GenBank/DDBJ whole genome shotgun (WGS) entry which is preliminary data.</text>
</comment>
<organism evidence="1 2">
    <name type="scientific">Streptomyces edwardsiae</name>
    <dbReference type="NCBI Taxonomy" id="3075527"/>
    <lineage>
        <taxon>Bacteria</taxon>
        <taxon>Bacillati</taxon>
        <taxon>Actinomycetota</taxon>
        <taxon>Actinomycetes</taxon>
        <taxon>Kitasatosporales</taxon>
        <taxon>Streptomycetaceae</taxon>
        <taxon>Streptomyces</taxon>
    </lineage>
</organism>
<dbReference type="Proteomes" id="UP001183881">
    <property type="component" value="Unassembled WGS sequence"/>
</dbReference>